<accession>A0ABV8U2M8</accession>
<comment type="caution">
    <text evidence="3">The sequence shown here is derived from an EMBL/GenBank/DDBJ whole genome shotgun (WGS) entry which is preliminary data.</text>
</comment>
<dbReference type="SUPFAM" id="SSF52540">
    <property type="entry name" value="P-loop containing nucleoside triphosphate hydrolases"/>
    <property type="match status" value="1"/>
</dbReference>
<keyword evidence="3" id="KW-0067">ATP-binding</keyword>
<dbReference type="EMBL" id="JBHSDK010000028">
    <property type="protein sequence ID" value="MFC4337374.1"/>
    <property type="molecule type" value="Genomic_DNA"/>
</dbReference>
<evidence type="ECO:0000313" key="3">
    <source>
        <dbReference type="EMBL" id="MFC4337374.1"/>
    </source>
</evidence>
<keyword evidence="3" id="KW-0547">Nucleotide-binding</keyword>
<reference evidence="4" key="1">
    <citation type="journal article" date="2019" name="Int. J. Syst. Evol. Microbiol.">
        <title>The Global Catalogue of Microorganisms (GCM) 10K type strain sequencing project: providing services to taxonomists for standard genome sequencing and annotation.</title>
        <authorList>
            <consortium name="The Broad Institute Genomics Platform"/>
            <consortium name="The Broad Institute Genome Sequencing Center for Infectious Disease"/>
            <person name="Wu L."/>
            <person name="Ma J."/>
        </authorList>
    </citation>
    <scope>NUCLEOTIDE SEQUENCE [LARGE SCALE GENOMIC DNA]</scope>
    <source>
        <strain evidence="4">IBRC-M 10908</strain>
    </source>
</reference>
<dbReference type="GO" id="GO:0005524">
    <property type="term" value="F:ATP binding"/>
    <property type="evidence" value="ECO:0007669"/>
    <property type="project" value="UniProtKB-KW"/>
</dbReference>
<dbReference type="InterPro" id="IPR027417">
    <property type="entry name" value="P-loop_NTPase"/>
</dbReference>
<sequence length="469" mass="51916">MKFVGREEELSRLEEWWSSDPWMGLIWGRRRVGKTALISRFLADKRAVFYTGRGVTAAAELRQFSNRVASVLHTDQRDLATSDPFQTWDEALDHLADLAMSEPMVLALDEFPELLKAEPALPGILRAFWDRWEGRTELKILLCGSAVRAMFALQTAREPLYGRFGLSLQLHPMAPFEAAQLLPDLEPAARAAAFGICGGMPLHLAMWDQNGSLEDNLSTLVCRPGAALKTEAEFVLHTEAGEGGLPEAVLQSIAQGHTKFSEIQTAVGTNPTRTLERLEELRLIRAVIPVTESTRTRRRHYQITDNLLAFYLGPLSLFADEIELGSGDQIVAPLAASLPENFGRAYEEAVRMHLRRLAVAGELGDRVVKIGSWWGKAGQNEIDLVVLAQPDRTRVPILVGEVKWARSVNASRLKTRLAGKVPELIGDSGVEPKFLIAAREEVTGGDDETYRLTAADVFSTDLRPLSLCD</sequence>
<dbReference type="Pfam" id="PF03008">
    <property type="entry name" value="DUF234"/>
    <property type="match status" value="1"/>
</dbReference>
<dbReference type="PANTHER" id="PTHR34704:SF1">
    <property type="entry name" value="ATPASE"/>
    <property type="match status" value="1"/>
</dbReference>
<dbReference type="InterPro" id="IPR004256">
    <property type="entry name" value="DUF234"/>
</dbReference>
<dbReference type="PANTHER" id="PTHR34704">
    <property type="entry name" value="ATPASE"/>
    <property type="match status" value="1"/>
</dbReference>
<keyword evidence="4" id="KW-1185">Reference proteome</keyword>
<gene>
    <name evidence="3" type="ORF">ACFPET_19430</name>
</gene>
<dbReference type="Gene3D" id="3.40.50.300">
    <property type="entry name" value="P-loop containing nucleotide triphosphate hydrolases"/>
    <property type="match status" value="1"/>
</dbReference>
<feature type="domain" description="ATPase" evidence="1">
    <location>
        <begin position="3"/>
        <end position="183"/>
    </location>
</feature>
<dbReference type="Proteomes" id="UP001595823">
    <property type="component" value="Unassembled WGS sequence"/>
</dbReference>
<evidence type="ECO:0000313" key="4">
    <source>
        <dbReference type="Proteomes" id="UP001595823"/>
    </source>
</evidence>
<protein>
    <submittedName>
        <fullName evidence="3">ATP-binding protein</fullName>
    </submittedName>
</protein>
<feature type="domain" description="DUF234" evidence="2">
    <location>
        <begin position="320"/>
        <end position="407"/>
    </location>
</feature>
<organism evidence="3 4">
    <name type="scientific">Salininema proteolyticum</name>
    <dbReference type="NCBI Taxonomy" id="1607685"/>
    <lineage>
        <taxon>Bacteria</taxon>
        <taxon>Bacillati</taxon>
        <taxon>Actinomycetota</taxon>
        <taxon>Actinomycetes</taxon>
        <taxon>Glycomycetales</taxon>
        <taxon>Glycomycetaceae</taxon>
        <taxon>Salininema</taxon>
    </lineage>
</organism>
<evidence type="ECO:0000259" key="2">
    <source>
        <dbReference type="Pfam" id="PF03008"/>
    </source>
</evidence>
<proteinExistence type="predicted"/>
<name>A0ABV8U2M8_9ACTN</name>
<dbReference type="RefSeq" id="WP_380624288.1">
    <property type="nucleotide sequence ID" value="NZ_JBHSDK010000028.1"/>
</dbReference>
<evidence type="ECO:0000259" key="1">
    <source>
        <dbReference type="Pfam" id="PF01637"/>
    </source>
</evidence>
<dbReference type="InterPro" id="IPR011579">
    <property type="entry name" value="ATPase_dom"/>
</dbReference>
<dbReference type="Pfam" id="PF01637">
    <property type="entry name" value="ATPase_2"/>
    <property type="match status" value="1"/>
</dbReference>